<protein>
    <submittedName>
        <fullName evidence="1">Aminotransferase class V-fold PLP-dependent enzyme</fullName>
    </submittedName>
</protein>
<evidence type="ECO:0000313" key="2">
    <source>
        <dbReference type="Proteomes" id="UP000308836"/>
    </source>
</evidence>
<dbReference type="EMBL" id="SRYG01000028">
    <property type="protein sequence ID" value="TGY64927.1"/>
    <property type="molecule type" value="Genomic_DNA"/>
</dbReference>
<comment type="caution">
    <text evidence="1">The sequence shown here is derived from an EMBL/GenBank/DDBJ whole genome shotgun (WGS) entry which is preliminary data.</text>
</comment>
<sequence length="365" mass="40330">MKTYPLESITLDQARDFQFRMVDAITKTFTGTESLTRGDLGVVPGLNKPRTTLKAEQAIARFFDAEAAILVRGSGTGAIRYALFSTVKPGGKLLVHTAPIYSTTETSVRMLGLVPIAADFNDPKEIERVMQENPDIEAALVQYTRQVPEDCYDMKEVVDTIKRQKDIPIVTDDNYAVMKVERIGTQCGADLSCFSTFKLQGPEGIGCIVGKKKYIDALIREHYSGGSQTQGWEAMEVLRGLVNAPVALAIQAQVIESLLAKVQELPQVKDAFIANAQSKVLIVEFHEPVAEQVLARAEKLGALPNPVGAESKYEIAPMFYRVSGTFRKEDPTREQRMIRINPNRTGPDTIIEILKSALESEDVCF</sequence>
<name>A0AC61R5A4_9FIRM</name>
<keyword evidence="1" id="KW-0808">Transferase</keyword>
<organism evidence="1 2">
    <name type="scientific">Dubosiella muris</name>
    <dbReference type="NCBI Taxonomy" id="3038133"/>
    <lineage>
        <taxon>Bacteria</taxon>
        <taxon>Bacillati</taxon>
        <taxon>Bacillota</taxon>
        <taxon>Erysipelotrichia</taxon>
        <taxon>Erysipelotrichales</taxon>
        <taxon>Erysipelotrichaceae</taxon>
        <taxon>Dubosiella</taxon>
    </lineage>
</organism>
<reference evidence="1" key="1">
    <citation type="submission" date="2019-04" db="EMBL/GenBank/DDBJ databases">
        <title>Microbes associate with the intestines of laboratory mice.</title>
        <authorList>
            <person name="Navarre W."/>
            <person name="Wong E."/>
            <person name="Huang K."/>
            <person name="Tropini C."/>
            <person name="Ng K."/>
            <person name="Yu B."/>
        </authorList>
    </citation>
    <scope>NUCLEOTIDE SEQUENCE</scope>
    <source>
        <strain evidence="1">NM09_H32</strain>
    </source>
</reference>
<evidence type="ECO:0000313" key="1">
    <source>
        <dbReference type="EMBL" id="TGY64927.1"/>
    </source>
</evidence>
<dbReference type="Proteomes" id="UP000308836">
    <property type="component" value="Unassembled WGS sequence"/>
</dbReference>
<keyword evidence="1" id="KW-0032">Aminotransferase</keyword>
<keyword evidence="2" id="KW-1185">Reference proteome</keyword>
<gene>
    <name evidence="1" type="ORF">E5336_11050</name>
</gene>
<proteinExistence type="predicted"/>
<accession>A0AC61R5A4</accession>